<protein>
    <recommendedName>
        <fullName evidence="3">Flagellar motor switch protein FliN</fullName>
    </recommendedName>
</protein>
<dbReference type="GO" id="GO:0003774">
    <property type="term" value="F:cytoskeletal motor activity"/>
    <property type="evidence" value="ECO:0007669"/>
    <property type="project" value="InterPro"/>
</dbReference>
<dbReference type="InterPro" id="IPR012826">
    <property type="entry name" value="FliN"/>
</dbReference>
<dbReference type="InterPro" id="IPR036429">
    <property type="entry name" value="SpoA-like_sf"/>
</dbReference>
<keyword evidence="7" id="KW-0472">Membrane</keyword>
<dbReference type="Gene3D" id="2.30.330.10">
    <property type="entry name" value="SpoA-like"/>
    <property type="match status" value="1"/>
</dbReference>
<keyword evidence="6" id="KW-0283">Flagellar rotation</keyword>
<evidence type="ECO:0000256" key="5">
    <source>
        <dbReference type="ARBA" id="ARBA00022500"/>
    </source>
</evidence>
<dbReference type="Proteomes" id="UP000266426">
    <property type="component" value="Unassembled WGS sequence"/>
</dbReference>
<accession>A0A3A4R4Y6</accession>
<keyword evidence="10" id="KW-0969">Cilium</keyword>
<dbReference type="NCBIfam" id="TIGR02480">
    <property type="entry name" value="fliN"/>
    <property type="match status" value="1"/>
</dbReference>
<dbReference type="GO" id="GO:0009425">
    <property type="term" value="C:bacterial-type flagellum basal body"/>
    <property type="evidence" value="ECO:0007669"/>
    <property type="project" value="InterPro"/>
</dbReference>
<evidence type="ECO:0000256" key="4">
    <source>
        <dbReference type="ARBA" id="ARBA00022475"/>
    </source>
</evidence>
<gene>
    <name evidence="10" type="primary">fliN</name>
    <name evidence="10" type="ORF">C4541_02565</name>
</gene>
<evidence type="ECO:0000256" key="3">
    <source>
        <dbReference type="ARBA" id="ARBA00021897"/>
    </source>
</evidence>
<evidence type="ECO:0000256" key="6">
    <source>
        <dbReference type="ARBA" id="ARBA00022779"/>
    </source>
</evidence>
<sequence length="148" mass="16246">MVNEHLSQDDIDALLAGGMSDDMGAGDESKSVPDQGNHLMKQTATAQPLEYSQLPLSKNESAPHNIDLILDVNVELTVELGRKRMLIKDILEVGPGSILELNKLAGEPVDLFVNNKLLARGEVVVINENFGVRIIDIIVPEQRIRNLK</sequence>
<dbReference type="GO" id="GO:0006935">
    <property type="term" value="P:chemotaxis"/>
    <property type="evidence" value="ECO:0007669"/>
    <property type="project" value="UniProtKB-KW"/>
</dbReference>
<dbReference type="InterPro" id="IPR051469">
    <property type="entry name" value="FliN/MopA/SpaO"/>
</dbReference>
<dbReference type="PANTHER" id="PTHR43484:SF1">
    <property type="entry name" value="FLAGELLAR MOTOR SWITCH PROTEIN FLIN"/>
    <property type="match status" value="1"/>
</dbReference>
<evidence type="ECO:0000313" key="10">
    <source>
        <dbReference type="EMBL" id="RJP61238.1"/>
    </source>
</evidence>
<keyword evidence="10" id="KW-0282">Flagellum</keyword>
<proteinExistence type="inferred from homology"/>
<evidence type="ECO:0000256" key="7">
    <source>
        <dbReference type="ARBA" id="ARBA00023136"/>
    </source>
</evidence>
<evidence type="ECO:0000313" key="11">
    <source>
        <dbReference type="Proteomes" id="UP000266426"/>
    </source>
</evidence>
<keyword evidence="4" id="KW-1003">Cell membrane</keyword>
<dbReference type="GO" id="GO:0071973">
    <property type="term" value="P:bacterial-type flagellum-dependent cell motility"/>
    <property type="evidence" value="ECO:0007669"/>
    <property type="project" value="InterPro"/>
</dbReference>
<reference evidence="10 11" key="1">
    <citation type="journal article" date="2017" name="ISME J.">
        <title>Energy and carbon metabolisms in a deep terrestrial subsurface fluid microbial community.</title>
        <authorList>
            <person name="Momper L."/>
            <person name="Jungbluth S.P."/>
            <person name="Lee M.D."/>
            <person name="Amend J.P."/>
        </authorList>
    </citation>
    <scope>NUCLEOTIDE SEQUENCE [LARGE SCALE GENOMIC DNA]</scope>
    <source>
        <strain evidence="10">SURF_26</strain>
    </source>
</reference>
<dbReference type="SUPFAM" id="SSF101801">
    <property type="entry name" value="Surface presentation of antigens (SPOA)"/>
    <property type="match status" value="1"/>
</dbReference>
<evidence type="ECO:0000256" key="1">
    <source>
        <dbReference type="ARBA" id="ARBA00004413"/>
    </source>
</evidence>
<dbReference type="PANTHER" id="PTHR43484">
    <property type="match status" value="1"/>
</dbReference>
<dbReference type="InterPro" id="IPR001543">
    <property type="entry name" value="FliN-like_C"/>
</dbReference>
<comment type="similarity">
    <text evidence="2">Belongs to the FliN/MopA/SpaO family.</text>
</comment>
<comment type="caution">
    <text evidence="10">The sequence shown here is derived from an EMBL/GenBank/DDBJ whole genome shotgun (WGS) entry which is preliminary data.</text>
</comment>
<dbReference type="EMBL" id="QZJZ01000015">
    <property type="protein sequence ID" value="RJP61238.1"/>
    <property type="molecule type" value="Genomic_DNA"/>
</dbReference>
<evidence type="ECO:0000259" key="9">
    <source>
        <dbReference type="Pfam" id="PF01052"/>
    </source>
</evidence>
<name>A0A3A4R4Y6_9BACT</name>
<organism evidence="10 11">
    <name type="scientific">Candidatus Auribacter fodinae</name>
    <dbReference type="NCBI Taxonomy" id="2093366"/>
    <lineage>
        <taxon>Bacteria</taxon>
        <taxon>Pseudomonadati</taxon>
        <taxon>Candidatus Auribacterota</taxon>
        <taxon>Candidatus Auribacteria</taxon>
        <taxon>Candidatus Auribacterales</taxon>
        <taxon>Candidatus Auribacteraceae</taxon>
        <taxon>Candidatus Auribacter</taxon>
    </lineage>
</organism>
<dbReference type="InterPro" id="IPR001172">
    <property type="entry name" value="FliN_T3SS_HrcQb"/>
</dbReference>
<dbReference type="Pfam" id="PF01052">
    <property type="entry name" value="FliMN_C"/>
    <property type="match status" value="1"/>
</dbReference>
<evidence type="ECO:0000256" key="8">
    <source>
        <dbReference type="SAM" id="MobiDB-lite"/>
    </source>
</evidence>
<feature type="domain" description="Flagellar motor switch protein FliN-like C-terminal" evidence="9">
    <location>
        <begin position="68"/>
        <end position="138"/>
    </location>
</feature>
<dbReference type="GO" id="GO:0005886">
    <property type="term" value="C:plasma membrane"/>
    <property type="evidence" value="ECO:0007669"/>
    <property type="project" value="UniProtKB-SubCell"/>
</dbReference>
<dbReference type="PRINTS" id="PR00956">
    <property type="entry name" value="FLGMOTORFLIN"/>
</dbReference>
<evidence type="ECO:0000256" key="2">
    <source>
        <dbReference type="ARBA" id="ARBA00009226"/>
    </source>
</evidence>
<comment type="subcellular location">
    <subcellularLocation>
        <location evidence="1">Cell membrane</location>
        <topology evidence="1">Peripheral membrane protein</topology>
        <orientation evidence="1">Cytoplasmic side</orientation>
    </subcellularLocation>
</comment>
<keyword evidence="5" id="KW-0145">Chemotaxis</keyword>
<dbReference type="AlphaFoldDB" id="A0A3A4R4Y6"/>
<feature type="region of interest" description="Disordered" evidence="8">
    <location>
        <begin position="17"/>
        <end position="36"/>
    </location>
</feature>
<keyword evidence="10" id="KW-0966">Cell projection</keyword>